<evidence type="ECO:0000256" key="2">
    <source>
        <dbReference type="SAM" id="SignalP"/>
    </source>
</evidence>
<dbReference type="InterPro" id="IPR044094">
    <property type="entry name" value="AtsA-like_MBL-fold"/>
</dbReference>
<gene>
    <name evidence="4" type="ORF">GGR43_000834</name>
</gene>
<evidence type="ECO:0000256" key="1">
    <source>
        <dbReference type="ARBA" id="ARBA00022801"/>
    </source>
</evidence>
<dbReference type="SUPFAM" id="SSF56281">
    <property type="entry name" value="Metallo-hydrolase/oxidoreductase"/>
    <property type="match status" value="1"/>
</dbReference>
<feature type="chain" id="PRO_5030725986" evidence="2">
    <location>
        <begin position="29"/>
        <end position="334"/>
    </location>
</feature>
<accession>A0A7W6BM55</accession>
<keyword evidence="2" id="KW-0732">Signal</keyword>
<reference evidence="4 5" key="1">
    <citation type="submission" date="2020-08" db="EMBL/GenBank/DDBJ databases">
        <title>Genomic Encyclopedia of Type Strains, Phase IV (KMG-IV): sequencing the most valuable type-strain genomes for metagenomic binning, comparative biology and taxonomic classification.</title>
        <authorList>
            <person name="Goeker M."/>
        </authorList>
    </citation>
    <scope>NUCLEOTIDE SEQUENCE [LARGE SCALE GENOMIC DNA]</scope>
    <source>
        <strain evidence="4 5">DSM 26189</strain>
    </source>
</reference>
<keyword evidence="1" id="KW-0378">Hydrolase</keyword>
<dbReference type="Pfam" id="PF12706">
    <property type="entry name" value="Lactamase_B_2"/>
    <property type="match status" value="1"/>
</dbReference>
<dbReference type="PANTHER" id="PTHR46018:SF2">
    <property type="entry name" value="ZINC PHOSPHODIESTERASE ELAC PROTEIN 1"/>
    <property type="match status" value="1"/>
</dbReference>
<organism evidence="4 5">
    <name type="scientific">Sphingobium jiangsuense</name>
    <dbReference type="NCBI Taxonomy" id="870476"/>
    <lineage>
        <taxon>Bacteria</taxon>
        <taxon>Pseudomonadati</taxon>
        <taxon>Pseudomonadota</taxon>
        <taxon>Alphaproteobacteria</taxon>
        <taxon>Sphingomonadales</taxon>
        <taxon>Sphingomonadaceae</taxon>
        <taxon>Sphingobium</taxon>
    </lineage>
</organism>
<dbReference type="EMBL" id="JACIDT010000002">
    <property type="protein sequence ID" value="MBB3925133.1"/>
    <property type="molecule type" value="Genomic_DNA"/>
</dbReference>
<dbReference type="InterPro" id="IPR036866">
    <property type="entry name" value="RibonucZ/Hydroxyglut_hydro"/>
</dbReference>
<evidence type="ECO:0000313" key="4">
    <source>
        <dbReference type="EMBL" id="MBB3925133.1"/>
    </source>
</evidence>
<keyword evidence="5" id="KW-1185">Reference proteome</keyword>
<comment type="caution">
    <text evidence="4">The sequence shown here is derived from an EMBL/GenBank/DDBJ whole genome shotgun (WGS) entry which is preliminary data.</text>
</comment>
<sequence length="334" mass="34895">MKAWPARYAGPMIAVAALLAIAPVAAPAQTGDRCPALRWTTLGTAGGPVPTPDRSEPANLLLAGNRPILVDTGDGTVGQLARIGLDMRTIRTVFISHLHLDHSGGLAAVIGLRWMNQFPGQLTVYGPPGIKAVVDGIVASMAPPARIGFGLGVPPPDPAGSVRAVEISDGQVLNLDGGLRVHAVANSHFDHDGKADRANISLSYRFSLGRRSITYTGDTGPSPAVTRLAEGSDMLVSEVIDLDRLVRDIAARRVDASADMLASMQKHLATHHLPPSDIGAMAASAKVGRVVLTHFAVPGALSDSEPALREGIGRHFAGPVDLARDLQSFDVGCR</sequence>
<dbReference type="GO" id="GO:0042781">
    <property type="term" value="F:3'-tRNA processing endoribonuclease activity"/>
    <property type="evidence" value="ECO:0007669"/>
    <property type="project" value="TreeGrafter"/>
</dbReference>
<evidence type="ECO:0000313" key="5">
    <source>
        <dbReference type="Proteomes" id="UP000571950"/>
    </source>
</evidence>
<dbReference type="AlphaFoldDB" id="A0A7W6BM55"/>
<proteinExistence type="predicted"/>
<feature type="signal peptide" evidence="2">
    <location>
        <begin position="1"/>
        <end position="28"/>
    </location>
</feature>
<dbReference type="Gene3D" id="3.60.15.10">
    <property type="entry name" value="Ribonuclease Z/Hydroxyacylglutathione hydrolase-like"/>
    <property type="match status" value="1"/>
</dbReference>
<dbReference type="Proteomes" id="UP000571950">
    <property type="component" value="Unassembled WGS sequence"/>
</dbReference>
<protein>
    <submittedName>
        <fullName evidence="4">Ribonuclease BN (tRNA processing enzyme)</fullName>
    </submittedName>
</protein>
<dbReference type="SMART" id="SM00849">
    <property type="entry name" value="Lactamase_B"/>
    <property type="match status" value="1"/>
</dbReference>
<dbReference type="CDD" id="cd07719">
    <property type="entry name" value="arylsulfatase_AtsA-like_MBL-fold"/>
    <property type="match status" value="1"/>
</dbReference>
<dbReference type="PANTHER" id="PTHR46018">
    <property type="entry name" value="ZINC PHOSPHODIESTERASE ELAC PROTEIN 1"/>
    <property type="match status" value="1"/>
</dbReference>
<name>A0A7W6BM55_9SPHN</name>
<dbReference type="InterPro" id="IPR001279">
    <property type="entry name" value="Metallo-B-lactamas"/>
</dbReference>
<evidence type="ECO:0000259" key="3">
    <source>
        <dbReference type="SMART" id="SM00849"/>
    </source>
</evidence>
<dbReference type="RefSeq" id="WP_188070681.1">
    <property type="nucleotide sequence ID" value="NZ_BSPS01000007.1"/>
</dbReference>
<feature type="domain" description="Metallo-beta-lactamase" evidence="3">
    <location>
        <begin position="55"/>
        <end position="271"/>
    </location>
</feature>